<feature type="transmembrane region" description="Helical" evidence="1">
    <location>
        <begin position="81"/>
        <end position="98"/>
    </location>
</feature>
<gene>
    <name evidence="2" type="ORF">FEAC_29900</name>
</gene>
<sequence>MNTRLDRWIPFILLIGGVIVPVVGWLVGVYLLFRSNVWTTKQKVIAALVLPFGLLPAFLVFLTPVKVVASNSTAAAAGPNYGLIVVWIALIVAPVLNYRSLKRSLLSNSVNR</sequence>
<dbReference type="Proteomes" id="UP000032336">
    <property type="component" value="Unassembled WGS sequence"/>
</dbReference>
<evidence type="ECO:0000256" key="1">
    <source>
        <dbReference type="SAM" id="Phobius"/>
    </source>
</evidence>
<reference evidence="2 3" key="1">
    <citation type="submission" date="2015-01" db="EMBL/GenBank/DDBJ databases">
        <title>Draft genome of the acidophilic iron oxidizer Ferrimicrobium acidiphilum strain T23.</title>
        <authorList>
            <person name="Poehlein A."/>
            <person name="Eisen S."/>
            <person name="Schloemann M."/>
            <person name="Johnson B.D."/>
            <person name="Daniel R."/>
            <person name="Muehling M."/>
        </authorList>
    </citation>
    <scope>NUCLEOTIDE SEQUENCE [LARGE SCALE GENOMIC DNA]</scope>
    <source>
        <strain evidence="2 3">T23</strain>
    </source>
</reference>
<evidence type="ECO:0000313" key="2">
    <source>
        <dbReference type="EMBL" id="KJE75293.1"/>
    </source>
</evidence>
<feature type="transmembrane region" description="Helical" evidence="1">
    <location>
        <begin position="45"/>
        <end position="69"/>
    </location>
</feature>
<keyword evidence="3" id="KW-1185">Reference proteome</keyword>
<dbReference type="STRING" id="1121877.FEAC_29900"/>
<proteinExistence type="predicted"/>
<dbReference type="GeneID" id="78373938"/>
<keyword evidence="1" id="KW-0472">Membrane</keyword>
<organism evidence="2 3">
    <name type="scientific">Ferrimicrobium acidiphilum DSM 19497</name>
    <dbReference type="NCBI Taxonomy" id="1121877"/>
    <lineage>
        <taxon>Bacteria</taxon>
        <taxon>Bacillati</taxon>
        <taxon>Actinomycetota</taxon>
        <taxon>Acidimicrobiia</taxon>
        <taxon>Acidimicrobiales</taxon>
        <taxon>Acidimicrobiaceae</taxon>
        <taxon>Ferrimicrobium</taxon>
    </lineage>
</organism>
<protein>
    <submittedName>
        <fullName evidence="2">Uncharacterized protein</fullName>
    </submittedName>
</protein>
<dbReference type="AlphaFoldDB" id="A0A0D8FPV0"/>
<accession>A0A0D8FPV0</accession>
<name>A0A0D8FPV0_9ACTN</name>
<keyword evidence="1" id="KW-1133">Transmembrane helix</keyword>
<feature type="transmembrane region" description="Helical" evidence="1">
    <location>
        <begin position="12"/>
        <end position="33"/>
    </location>
</feature>
<keyword evidence="1" id="KW-0812">Transmembrane</keyword>
<comment type="caution">
    <text evidence="2">The sequence shown here is derived from an EMBL/GenBank/DDBJ whole genome shotgun (WGS) entry which is preliminary data.</text>
</comment>
<evidence type="ECO:0000313" key="3">
    <source>
        <dbReference type="Proteomes" id="UP000032336"/>
    </source>
</evidence>
<dbReference type="RefSeq" id="WP_035392055.1">
    <property type="nucleotide sequence ID" value="NZ_JQKF01000071.1"/>
</dbReference>
<dbReference type="EMBL" id="JXUW01000051">
    <property type="protein sequence ID" value="KJE75293.1"/>
    <property type="molecule type" value="Genomic_DNA"/>
</dbReference>